<organism evidence="2 3">
    <name type="scientific">Ardenticatena maritima</name>
    <dbReference type="NCBI Taxonomy" id="872965"/>
    <lineage>
        <taxon>Bacteria</taxon>
        <taxon>Bacillati</taxon>
        <taxon>Chloroflexota</taxon>
        <taxon>Ardenticatenia</taxon>
        <taxon>Ardenticatenales</taxon>
        <taxon>Ardenticatenaceae</taxon>
        <taxon>Ardenticatena</taxon>
    </lineage>
</organism>
<keyword evidence="3" id="KW-1185">Reference proteome</keyword>
<keyword evidence="1" id="KW-1133">Transmembrane helix</keyword>
<dbReference type="EMBL" id="BBZA01000143">
    <property type="protein sequence ID" value="GAP63423.1"/>
    <property type="molecule type" value="Genomic_DNA"/>
</dbReference>
<dbReference type="AlphaFoldDB" id="A0A0M8K7J7"/>
<reference evidence="2 3" key="1">
    <citation type="journal article" date="2015" name="Genome Announc.">
        <title>Draft Genome Sequence of a Heterotrophic Facultative Anaerobic Thermophilic Bacterium, Ardenticatena maritima Strain 110ST.</title>
        <authorList>
            <person name="Kawaichi S."/>
            <person name="Yoshida T."/>
            <person name="Sako Y."/>
            <person name="Nakamura R."/>
        </authorList>
    </citation>
    <scope>NUCLEOTIDE SEQUENCE [LARGE SCALE GENOMIC DNA]</scope>
    <source>
        <strain evidence="2 3">110S</strain>
    </source>
</reference>
<keyword evidence="1" id="KW-0472">Membrane</keyword>
<dbReference type="InParanoid" id="A0A0M8K7J7"/>
<accession>A0A0M8K7J7</accession>
<comment type="caution">
    <text evidence="2">The sequence shown here is derived from an EMBL/GenBank/DDBJ whole genome shotgun (WGS) entry which is preliminary data.</text>
</comment>
<dbReference type="Proteomes" id="UP000037784">
    <property type="component" value="Unassembled WGS sequence"/>
</dbReference>
<gene>
    <name evidence="2" type="ORF">ARMA_1846</name>
</gene>
<sequence>MTTISYKRDIRLRLIASLLLLLLTKIFLGLGIAERLAATGPAPLTNEQVVSQPIR</sequence>
<feature type="transmembrane region" description="Helical" evidence="1">
    <location>
        <begin position="12"/>
        <end position="33"/>
    </location>
</feature>
<evidence type="ECO:0000256" key="1">
    <source>
        <dbReference type="SAM" id="Phobius"/>
    </source>
</evidence>
<dbReference type="RefSeq" id="WP_160316995.1">
    <property type="nucleotide sequence ID" value="NZ_BBZA01000143.1"/>
</dbReference>
<name>A0A0M8K7J7_9CHLR</name>
<proteinExistence type="predicted"/>
<protein>
    <submittedName>
        <fullName evidence="2">Uncharacterized protein</fullName>
    </submittedName>
</protein>
<evidence type="ECO:0000313" key="3">
    <source>
        <dbReference type="Proteomes" id="UP000037784"/>
    </source>
</evidence>
<evidence type="ECO:0000313" key="2">
    <source>
        <dbReference type="EMBL" id="GAP63423.1"/>
    </source>
</evidence>
<keyword evidence="1" id="KW-0812">Transmembrane</keyword>
<reference evidence="3" key="2">
    <citation type="submission" date="2015-08" db="EMBL/GenBank/DDBJ databases">
        <title>Draft Genome Sequence of a Heterotrophic Facultative Anaerobic Bacterium Ardenticatena maritima Strain 110S.</title>
        <authorList>
            <person name="Kawaichi S."/>
            <person name="Yoshida T."/>
            <person name="Sako Y."/>
            <person name="Nakamura R."/>
        </authorList>
    </citation>
    <scope>NUCLEOTIDE SEQUENCE [LARGE SCALE GENOMIC DNA]</scope>
    <source>
        <strain evidence="3">110S</strain>
    </source>
</reference>